<sequence length="209" mass="23070">MKDKPSEWIAISDLMAGVMAVVMLLLVIAVVQKQEMARLAQVKDPRQQKLSQLLGELSTSLSQSSGKDMVTLDTAAKKITLRDGIFNRGSACITTASQPALENIRRKLTSFLHDIPEGQVYVEGHTDSRPVTRPVTDFSTYCTVYDDNYTLSAARAREARKLLTSDLQKTDAKRIVVAGFGDSQPLAGIPPEDARQRRVEIRLVIPEAE</sequence>
<keyword evidence="4" id="KW-0966">Cell projection</keyword>
<keyword evidence="2" id="KW-0812">Transmembrane</keyword>
<dbReference type="STRING" id="1903179.BI347_17925"/>
<keyword evidence="1 2" id="KW-0472">Membrane</keyword>
<dbReference type="RefSeq" id="WP_071116620.1">
    <property type="nucleotide sequence ID" value="NZ_MKCS01000002.1"/>
</dbReference>
<comment type="caution">
    <text evidence="4">The sequence shown here is derived from an EMBL/GenBank/DDBJ whole genome shotgun (WGS) entry which is preliminary data.</text>
</comment>
<evidence type="ECO:0000256" key="2">
    <source>
        <dbReference type="SAM" id="Phobius"/>
    </source>
</evidence>
<dbReference type="AlphaFoldDB" id="A0A1S1WWB5"/>
<dbReference type="PANTHER" id="PTHR30329:SF21">
    <property type="entry name" value="LIPOPROTEIN YIAD-RELATED"/>
    <property type="match status" value="1"/>
</dbReference>
<dbReference type="InterPro" id="IPR050330">
    <property type="entry name" value="Bact_OuterMem_StrucFunc"/>
</dbReference>
<evidence type="ECO:0000256" key="1">
    <source>
        <dbReference type="PROSITE-ProRule" id="PRU00473"/>
    </source>
</evidence>
<evidence type="ECO:0000313" key="5">
    <source>
        <dbReference type="Proteomes" id="UP000180088"/>
    </source>
</evidence>
<keyword evidence="4" id="KW-0282">Flagellum</keyword>
<dbReference type="InterPro" id="IPR006665">
    <property type="entry name" value="OmpA-like"/>
</dbReference>
<keyword evidence="2" id="KW-1133">Transmembrane helix</keyword>
<protein>
    <submittedName>
        <fullName evidence="4">Flagellar motor protein MotB</fullName>
    </submittedName>
</protein>
<dbReference type="PANTHER" id="PTHR30329">
    <property type="entry name" value="STATOR ELEMENT OF FLAGELLAR MOTOR COMPLEX"/>
    <property type="match status" value="1"/>
</dbReference>
<accession>A0A1S1WWB5</accession>
<feature type="domain" description="OmpA-like" evidence="3">
    <location>
        <begin position="73"/>
        <end position="207"/>
    </location>
</feature>
<dbReference type="OrthoDB" id="9782229at2"/>
<name>A0A1S1WWB5_9NEIS</name>
<proteinExistence type="predicted"/>
<evidence type="ECO:0000259" key="3">
    <source>
        <dbReference type="PROSITE" id="PS51123"/>
    </source>
</evidence>
<evidence type="ECO:0000313" key="4">
    <source>
        <dbReference type="EMBL" id="OHX11541.1"/>
    </source>
</evidence>
<dbReference type="EMBL" id="MKCS01000002">
    <property type="protein sequence ID" value="OHX11541.1"/>
    <property type="molecule type" value="Genomic_DNA"/>
</dbReference>
<reference evidence="4 5" key="1">
    <citation type="submission" date="2016-09" db="EMBL/GenBank/DDBJ databases">
        <title>Chromobacterium muskegensis sp. nov., an insecticidal bacterium isolated from Sphagnum bogs.</title>
        <authorList>
            <person name="Sparks M.E."/>
            <person name="Blackburn M.B."/>
            <person name="Gundersen-Rindal D.E."/>
            <person name="Mitchell A."/>
            <person name="Farrar R."/>
            <person name="Kuhar D."/>
        </authorList>
    </citation>
    <scope>NUCLEOTIDE SEQUENCE [LARGE SCALE GENOMIC DNA]</scope>
    <source>
        <strain evidence="4 5">37-2</strain>
    </source>
</reference>
<dbReference type="PROSITE" id="PS51123">
    <property type="entry name" value="OMPA_2"/>
    <property type="match status" value="1"/>
</dbReference>
<dbReference type="GO" id="GO:0016020">
    <property type="term" value="C:membrane"/>
    <property type="evidence" value="ECO:0007669"/>
    <property type="project" value="UniProtKB-UniRule"/>
</dbReference>
<organism evidence="4 5">
    <name type="scientific">Chromobacterium sphagni</name>
    <dbReference type="NCBI Taxonomy" id="1903179"/>
    <lineage>
        <taxon>Bacteria</taxon>
        <taxon>Pseudomonadati</taxon>
        <taxon>Pseudomonadota</taxon>
        <taxon>Betaproteobacteria</taxon>
        <taxon>Neisseriales</taxon>
        <taxon>Chromobacteriaceae</taxon>
        <taxon>Chromobacterium</taxon>
    </lineage>
</organism>
<dbReference type="SUPFAM" id="SSF103088">
    <property type="entry name" value="OmpA-like"/>
    <property type="match status" value="1"/>
</dbReference>
<dbReference type="CDD" id="cd07185">
    <property type="entry name" value="OmpA_C-like"/>
    <property type="match status" value="1"/>
</dbReference>
<gene>
    <name evidence="4" type="ORF">BI347_17925</name>
</gene>
<dbReference type="Pfam" id="PF00691">
    <property type="entry name" value="OmpA"/>
    <property type="match status" value="1"/>
</dbReference>
<dbReference type="Gene3D" id="3.30.1330.60">
    <property type="entry name" value="OmpA-like domain"/>
    <property type="match status" value="1"/>
</dbReference>
<feature type="transmembrane region" description="Helical" evidence="2">
    <location>
        <begin position="6"/>
        <end position="31"/>
    </location>
</feature>
<dbReference type="Proteomes" id="UP000180088">
    <property type="component" value="Unassembled WGS sequence"/>
</dbReference>
<keyword evidence="4" id="KW-0969">Cilium</keyword>
<dbReference type="InterPro" id="IPR036737">
    <property type="entry name" value="OmpA-like_sf"/>
</dbReference>